<organism evidence="1 2">
    <name type="scientific">Hymenobacter antarcticus</name>
    <dbReference type="NCBI Taxonomy" id="486270"/>
    <lineage>
        <taxon>Bacteria</taxon>
        <taxon>Pseudomonadati</taxon>
        <taxon>Bacteroidota</taxon>
        <taxon>Cytophagia</taxon>
        <taxon>Cytophagales</taxon>
        <taxon>Hymenobacteraceae</taxon>
        <taxon>Hymenobacter</taxon>
    </lineage>
</organism>
<proteinExistence type="predicted"/>
<reference evidence="2" key="1">
    <citation type="journal article" date="2019" name="Int. J. Syst. Evol. Microbiol.">
        <title>The Global Catalogue of Microorganisms (GCM) 10K type strain sequencing project: providing services to taxonomists for standard genome sequencing and annotation.</title>
        <authorList>
            <consortium name="The Broad Institute Genomics Platform"/>
            <consortium name="The Broad Institute Genome Sequencing Center for Infectious Disease"/>
            <person name="Wu L."/>
            <person name="Ma J."/>
        </authorList>
    </citation>
    <scope>NUCLEOTIDE SEQUENCE [LARGE SCALE GENOMIC DNA]</scope>
    <source>
        <strain evidence="2">JCM 17217</strain>
    </source>
</reference>
<sequence>MSFISEVESSIRVLFDATSKGFQMDPGTGFNQIDNWIQHLRSIDQPVLRPIVTELETLRGHINNNNAAAMAQSFQTLGELTAQSALTTHSFKGEGDKAREISQKLITAAGNLRHIAKMPAQH</sequence>
<accession>A0ABP7QWR9</accession>
<protein>
    <submittedName>
        <fullName evidence="1">Uncharacterized protein</fullName>
    </submittedName>
</protein>
<dbReference type="Proteomes" id="UP001501556">
    <property type="component" value="Unassembled WGS sequence"/>
</dbReference>
<name>A0ABP7QWR9_9BACT</name>
<evidence type="ECO:0000313" key="1">
    <source>
        <dbReference type="EMBL" id="GAA3988966.1"/>
    </source>
</evidence>
<gene>
    <name evidence="1" type="ORF">GCM10022407_36920</name>
</gene>
<keyword evidence="2" id="KW-1185">Reference proteome</keyword>
<evidence type="ECO:0000313" key="2">
    <source>
        <dbReference type="Proteomes" id="UP001501556"/>
    </source>
</evidence>
<dbReference type="EMBL" id="BAABDI010000035">
    <property type="protein sequence ID" value="GAA3988966.1"/>
    <property type="molecule type" value="Genomic_DNA"/>
</dbReference>
<comment type="caution">
    <text evidence="1">The sequence shown here is derived from an EMBL/GenBank/DDBJ whole genome shotgun (WGS) entry which is preliminary data.</text>
</comment>
<dbReference type="RefSeq" id="WP_345126740.1">
    <property type="nucleotide sequence ID" value="NZ_BAABDI010000035.1"/>
</dbReference>